<keyword evidence="2" id="KW-0472">Membrane</keyword>
<keyword evidence="4" id="KW-1185">Reference proteome</keyword>
<reference evidence="3 4" key="1">
    <citation type="submission" date="2016-06" db="EMBL/GenBank/DDBJ databases">
        <authorList>
            <person name="Kjaerup R.B."/>
            <person name="Dalgaard T.S."/>
            <person name="Juul-Madsen H.R."/>
        </authorList>
    </citation>
    <scope>NUCLEOTIDE SEQUENCE [LARGE SCALE GENOMIC DNA]</scope>
    <source>
        <strain evidence="3 4">DSM 45097</strain>
    </source>
</reference>
<keyword evidence="2" id="KW-1133">Transmembrane helix</keyword>
<evidence type="ECO:0008006" key="5">
    <source>
        <dbReference type="Google" id="ProtNLM"/>
    </source>
</evidence>
<feature type="transmembrane region" description="Helical" evidence="2">
    <location>
        <begin position="155"/>
        <end position="176"/>
    </location>
</feature>
<protein>
    <recommendedName>
        <fullName evidence="5">DUF998 domain-containing protein</fullName>
    </recommendedName>
</protein>
<feature type="transmembrane region" description="Helical" evidence="2">
    <location>
        <begin position="79"/>
        <end position="97"/>
    </location>
</feature>
<gene>
    <name evidence="3" type="ORF">GA0074704_5298</name>
</gene>
<feature type="transmembrane region" description="Helical" evidence="2">
    <location>
        <begin position="188"/>
        <end position="205"/>
    </location>
</feature>
<evidence type="ECO:0000256" key="1">
    <source>
        <dbReference type="SAM" id="MobiDB-lite"/>
    </source>
</evidence>
<dbReference type="Pfam" id="PF06197">
    <property type="entry name" value="DUF998"/>
    <property type="match status" value="1"/>
</dbReference>
<name>A0A1C5K0J9_9ACTN</name>
<keyword evidence="2" id="KW-0812">Transmembrane</keyword>
<evidence type="ECO:0000256" key="2">
    <source>
        <dbReference type="SAM" id="Phobius"/>
    </source>
</evidence>
<dbReference type="RefSeq" id="WP_088972983.1">
    <property type="nucleotide sequence ID" value="NZ_JBHLYF010000021.1"/>
</dbReference>
<dbReference type="Proteomes" id="UP000198210">
    <property type="component" value="Chromosome I"/>
</dbReference>
<evidence type="ECO:0000313" key="4">
    <source>
        <dbReference type="Proteomes" id="UP000198210"/>
    </source>
</evidence>
<feature type="transmembrane region" description="Helical" evidence="2">
    <location>
        <begin position="128"/>
        <end position="148"/>
    </location>
</feature>
<accession>A0A1C5K0J9</accession>
<organism evidence="3 4">
    <name type="scientific">Micromonospora siamensis</name>
    <dbReference type="NCBI Taxonomy" id="299152"/>
    <lineage>
        <taxon>Bacteria</taxon>
        <taxon>Bacillati</taxon>
        <taxon>Actinomycetota</taxon>
        <taxon>Actinomycetes</taxon>
        <taxon>Micromonosporales</taxon>
        <taxon>Micromonosporaceae</taxon>
        <taxon>Micromonospora</taxon>
    </lineage>
</organism>
<dbReference type="AlphaFoldDB" id="A0A1C5K0J9"/>
<dbReference type="InterPro" id="IPR009339">
    <property type="entry name" value="DUF998"/>
</dbReference>
<feature type="region of interest" description="Disordered" evidence="1">
    <location>
        <begin position="209"/>
        <end position="232"/>
    </location>
</feature>
<feature type="compositionally biased region" description="Gly residues" evidence="1">
    <location>
        <begin position="214"/>
        <end position="225"/>
    </location>
</feature>
<dbReference type="EMBL" id="LT607751">
    <property type="protein sequence ID" value="SCG76287.1"/>
    <property type="molecule type" value="Genomic_DNA"/>
</dbReference>
<proteinExistence type="predicted"/>
<evidence type="ECO:0000313" key="3">
    <source>
        <dbReference type="EMBL" id="SCG76287.1"/>
    </source>
</evidence>
<sequence length="232" mass="23849">MRLSRALPAAALAVAAVLYASWLLGPLLNPALGLTTGYASELAARDQPYHLVFGLGDVLTGLLAATAGVLLAVRRAPRVAWWGLAVFGVATVFDGGFTSMDCSPTREARCDRLERVGGLSWRHELHTVSSALAVAGGVVSLIALVAVLRAPVWRRVGVVLALVLLVGTVTTLLEVAGPDGALGAWQRVQLVGLSGWLLLAAAVAARPDAVTGDGRTGSGRSGGWPVGRPGHG</sequence>
<feature type="transmembrane region" description="Helical" evidence="2">
    <location>
        <begin position="49"/>
        <end position="72"/>
    </location>
</feature>